<evidence type="ECO:0000259" key="1">
    <source>
        <dbReference type="PROSITE" id="PS51186"/>
    </source>
</evidence>
<dbReference type="InterPro" id="IPR016181">
    <property type="entry name" value="Acyl_CoA_acyltransferase"/>
</dbReference>
<gene>
    <name evidence="2" type="ORF">GCM10025789_02770</name>
</gene>
<comment type="caution">
    <text evidence="2">The sequence shown here is derived from an EMBL/GenBank/DDBJ whole genome shotgun (WGS) entry which is preliminary data.</text>
</comment>
<dbReference type="SUPFAM" id="SSF55729">
    <property type="entry name" value="Acyl-CoA N-acyltransferases (Nat)"/>
    <property type="match status" value="1"/>
</dbReference>
<reference evidence="3" key="1">
    <citation type="journal article" date="2019" name="Int. J. Syst. Evol. Microbiol.">
        <title>The Global Catalogue of Microorganisms (GCM) 10K type strain sequencing project: providing services to taxonomists for standard genome sequencing and annotation.</title>
        <authorList>
            <consortium name="The Broad Institute Genomics Platform"/>
            <consortium name="The Broad Institute Genome Sequencing Center for Infectious Disease"/>
            <person name="Wu L."/>
            <person name="Ma J."/>
        </authorList>
    </citation>
    <scope>NUCLEOTIDE SEQUENCE [LARGE SCALE GENOMIC DNA]</scope>
    <source>
        <strain evidence="3">JCM 19125</strain>
    </source>
</reference>
<protein>
    <submittedName>
        <fullName evidence="2">GNAT family N-acetyltransferase</fullName>
    </submittedName>
</protein>
<keyword evidence="3" id="KW-1185">Reference proteome</keyword>
<evidence type="ECO:0000313" key="2">
    <source>
        <dbReference type="EMBL" id="GAA4889775.1"/>
    </source>
</evidence>
<evidence type="ECO:0000313" key="3">
    <source>
        <dbReference type="Proteomes" id="UP001501521"/>
    </source>
</evidence>
<accession>A0ABP9F036</accession>
<proteinExistence type="predicted"/>
<dbReference type="PROSITE" id="PS51186">
    <property type="entry name" value="GNAT"/>
    <property type="match status" value="1"/>
</dbReference>
<feature type="domain" description="N-acetyltransferase" evidence="1">
    <location>
        <begin position="27"/>
        <end position="172"/>
    </location>
</feature>
<name>A0ABP9F036_9ACTN</name>
<organism evidence="2 3">
    <name type="scientific">Tessaracoccus lubricantis</name>
    <dbReference type="NCBI Taxonomy" id="545543"/>
    <lineage>
        <taxon>Bacteria</taxon>
        <taxon>Bacillati</taxon>
        <taxon>Actinomycetota</taxon>
        <taxon>Actinomycetes</taxon>
        <taxon>Propionibacteriales</taxon>
        <taxon>Propionibacteriaceae</taxon>
        <taxon>Tessaracoccus</taxon>
    </lineage>
</organism>
<dbReference type="Gene3D" id="3.40.630.30">
    <property type="match status" value="1"/>
</dbReference>
<dbReference type="Proteomes" id="UP001501521">
    <property type="component" value="Unassembled WGS sequence"/>
</dbReference>
<dbReference type="RefSeq" id="WP_345577860.1">
    <property type="nucleotide sequence ID" value="NZ_BAABLV010000005.1"/>
</dbReference>
<dbReference type="Pfam" id="PF00583">
    <property type="entry name" value="Acetyltransf_1"/>
    <property type="match status" value="1"/>
</dbReference>
<dbReference type="InterPro" id="IPR000182">
    <property type="entry name" value="GNAT_dom"/>
</dbReference>
<dbReference type="EMBL" id="BAABLV010000005">
    <property type="protein sequence ID" value="GAA4889775.1"/>
    <property type="molecule type" value="Genomic_DNA"/>
</dbReference>
<sequence length="176" mass="19560">MPVPVLTTPRPEDADGWFDFLVTQQAATYTGLVPADFAERQRSYRDAWVPELAERFAHPGSSRALVAKVGDEIVGIASIVDAPLGWEVDGGFTPSPANRQLDRLYVSRDFHGTGLADALLSNVDDGRPMYLWLIDGNERARRFYSRRGFADLDEQFAAGDSWGGVAMHRMLRSMAR</sequence>